<keyword evidence="5" id="KW-0418">Kinase</keyword>
<feature type="transmembrane region" description="Helical" evidence="7">
    <location>
        <begin position="172"/>
        <end position="193"/>
    </location>
</feature>
<dbReference type="SMART" id="SM00387">
    <property type="entry name" value="HATPase_c"/>
    <property type="match status" value="1"/>
</dbReference>
<organism evidence="9 10">
    <name type="scientific">candidate division WOR-1 bacterium RIFCSPLOWO2_02_FULL_46_20</name>
    <dbReference type="NCBI Taxonomy" id="1802567"/>
    <lineage>
        <taxon>Bacteria</taxon>
        <taxon>Bacillati</taxon>
        <taxon>Saganbacteria</taxon>
    </lineage>
</organism>
<dbReference type="PANTHER" id="PTHR43711">
    <property type="entry name" value="TWO-COMPONENT HISTIDINE KINASE"/>
    <property type="match status" value="1"/>
</dbReference>
<dbReference type="Pfam" id="PF02518">
    <property type="entry name" value="HATPase_c"/>
    <property type="match status" value="1"/>
</dbReference>
<proteinExistence type="predicted"/>
<dbReference type="InterPro" id="IPR003594">
    <property type="entry name" value="HATPase_dom"/>
</dbReference>
<name>A0A1F4RGA6_UNCSA</name>
<keyword evidence="3" id="KW-0597">Phosphoprotein</keyword>
<dbReference type="CDD" id="cd00082">
    <property type="entry name" value="HisKA"/>
    <property type="match status" value="1"/>
</dbReference>
<evidence type="ECO:0000256" key="1">
    <source>
        <dbReference type="ARBA" id="ARBA00000085"/>
    </source>
</evidence>
<dbReference type="InterPro" id="IPR036097">
    <property type="entry name" value="HisK_dim/P_sf"/>
</dbReference>
<feature type="transmembrane region" description="Helical" evidence="7">
    <location>
        <begin position="45"/>
        <end position="68"/>
    </location>
</feature>
<keyword evidence="6" id="KW-0902">Two-component regulatory system</keyword>
<evidence type="ECO:0000256" key="2">
    <source>
        <dbReference type="ARBA" id="ARBA00012438"/>
    </source>
</evidence>
<dbReference type="PRINTS" id="PR00344">
    <property type="entry name" value="BCTRLSENSOR"/>
</dbReference>
<dbReference type="PANTHER" id="PTHR43711:SF1">
    <property type="entry name" value="HISTIDINE KINASE 1"/>
    <property type="match status" value="1"/>
</dbReference>
<feature type="domain" description="Histidine kinase" evidence="8">
    <location>
        <begin position="231"/>
        <end position="449"/>
    </location>
</feature>
<dbReference type="CDD" id="cd00075">
    <property type="entry name" value="HATPase"/>
    <property type="match status" value="1"/>
</dbReference>
<evidence type="ECO:0000256" key="4">
    <source>
        <dbReference type="ARBA" id="ARBA00022679"/>
    </source>
</evidence>
<feature type="transmembrane region" description="Helical" evidence="7">
    <location>
        <begin position="106"/>
        <end position="124"/>
    </location>
</feature>
<feature type="transmembrane region" description="Helical" evidence="7">
    <location>
        <begin position="131"/>
        <end position="152"/>
    </location>
</feature>
<comment type="caution">
    <text evidence="9">The sequence shown here is derived from an EMBL/GenBank/DDBJ whole genome shotgun (WGS) entry which is preliminary data.</text>
</comment>
<dbReference type="AlphaFoldDB" id="A0A1F4RGA6"/>
<gene>
    <name evidence="9" type="ORF">A3H38_03285</name>
</gene>
<dbReference type="SUPFAM" id="SSF55874">
    <property type="entry name" value="ATPase domain of HSP90 chaperone/DNA topoisomerase II/histidine kinase"/>
    <property type="match status" value="1"/>
</dbReference>
<reference evidence="9 10" key="1">
    <citation type="journal article" date="2016" name="Nat. Commun.">
        <title>Thousands of microbial genomes shed light on interconnected biogeochemical processes in an aquifer system.</title>
        <authorList>
            <person name="Anantharaman K."/>
            <person name="Brown C.T."/>
            <person name="Hug L.A."/>
            <person name="Sharon I."/>
            <person name="Castelle C.J."/>
            <person name="Probst A.J."/>
            <person name="Thomas B.C."/>
            <person name="Singh A."/>
            <person name="Wilkins M.J."/>
            <person name="Karaoz U."/>
            <person name="Brodie E.L."/>
            <person name="Williams K.H."/>
            <person name="Hubbard S.S."/>
            <person name="Banfield J.F."/>
        </authorList>
    </citation>
    <scope>NUCLEOTIDE SEQUENCE [LARGE SCALE GENOMIC DNA]</scope>
</reference>
<evidence type="ECO:0000313" key="10">
    <source>
        <dbReference type="Proteomes" id="UP000176938"/>
    </source>
</evidence>
<dbReference type="GO" id="GO:0000155">
    <property type="term" value="F:phosphorelay sensor kinase activity"/>
    <property type="evidence" value="ECO:0007669"/>
    <property type="project" value="InterPro"/>
</dbReference>
<evidence type="ECO:0000256" key="6">
    <source>
        <dbReference type="ARBA" id="ARBA00023012"/>
    </source>
</evidence>
<dbReference type="Gene3D" id="3.30.565.10">
    <property type="entry name" value="Histidine kinase-like ATPase, C-terminal domain"/>
    <property type="match status" value="1"/>
</dbReference>
<protein>
    <recommendedName>
        <fullName evidence="2">histidine kinase</fullName>
        <ecNumber evidence="2">2.7.13.3</ecNumber>
    </recommendedName>
</protein>
<keyword evidence="7" id="KW-0812">Transmembrane</keyword>
<dbReference type="InterPro" id="IPR003661">
    <property type="entry name" value="HisK_dim/P_dom"/>
</dbReference>
<dbReference type="InterPro" id="IPR036890">
    <property type="entry name" value="HATPase_C_sf"/>
</dbReference>
<dbReference type="Pfam" id="PF00512">
    <property type="entry name" value="HisKA"/>
    <property type="match status" value="1"/>
</dbReference>
<sequence length="453" mass="51339">MTYQKREVYLQIEDLKNKISWAIGFRYAFVFLGLFLIYFSHTGNAYAPLSLELIISVGLYNIAANLIYALKKEYKLWQAVAAAGVFQFFDIAAITFLIYITGWVESPYWFLYLVMIIVSGFGMFSYYSFAVFLIAFFSAVFYLGLLLSAYLGILPIYGTSFSLTPDQLLISIYNKAIFTSVAFFLFATTIYYFSKLLNEQHEELFIKNRKFLAALTRIKAIDRMKDEFVSTASHELRTPLSVVRENLSLIEDGIVGTIGPKQKKLLETSRANIDRLAKILDNLLDIAKIESHSLDLRCQTTDITQLGRKAVELLKPKAEHKSVTLETTFPKEAMLWIDPEQILRVFVNLIDNAIKHTGQDGKIIVGIEEAKKEIRTYIKDNGEGIAREDFPKVFERFVHIGTGHETLSRGAGLGLSICKGIVEMHNGIISFESEIDRGSTFTFSLPKIKSNGQ</sequence>
<dbReference type="Proteomes" id="UP000176938">
    <property type="component" value="Unassembled WGS sequence"/>
</dbReference>
<evidence type="ECO:0000259" key="8">
    <source>
        <dbReference type="PROSITE" id="PS50109"/>
    </source>
</evidence>
<evidence type="ECO:0000256" key="7">
    <source>
        <dbReference type="SAM" id="Phobius"/>
    </source>
</evidence>
<feature type="transmembrane region" description="Helical" evidence="7">
    <location>
        <begin position="80"/>
        <end position="100"/>
    </location>
</feature>
<keyword evidence="4" id="KW-0808">Transferase</keyword>
<dbReference type="PROSITE" id="PS50109">
    <property type="entry name" value="HIS_KIN"/>
    <property type="match status" value="1"/>
</dbReference>
<dbReference type="SMART" id="SM00388">
    <property type="entry name" value="HisKA"/>
    <property type="match status" value="1"/>
</dbReference>
<feature type="transmembrane region" description="Helical" evidence="7">
    <location>
        <begin position="21"/>
        <end position="39"/>
    </location>
</feature>
<evidence type="ECO:0000256" key="3">
    <source>
        <dbReference type="ARBA" id="ARBA00022553"/>
    </source>
</evidence>
<dbReference type="FunFam" id="3.30.565.10:FF:000006">
    <property type="entry name" value="Sensor histidine kinase WalK"/>
    <property type="match status" value="1"/>
</dbReference>
<evidence type="ECO:0000256" key="5">
    <source>
        <dbReference type="ARBA" id="ARBA00022777"/>
    </source>
</evidence>
<dbReference type="InterPro" id="IPR050736">
    <property type="entry name" value="Sensor_HK_Regulatory"/>
</dbReference>
<dbReference type="EC" id="2.7.13.3" evidence="2"/>
<accession>A0A1F4RGA6</accession>
<dbReference type="EMBL" id="METP01000007">
    <property type="protein sequence ID" value="OGC07212.1"/>
    <property type="molecule type" value="Genomic_DNA"/>
</dbReference>
<dbReference type="SUPFAM" id="SSF47384">
    <property type="entry name" value="Homodimeric domain of signal transducing histidine kinase"/>
    <property type="match status" value="1"/>
</dbReference>
<evidence type="ECO:0000313" key="9">
    <source>
        <dbReference type="EMBL" id="OGC07212.1"/>
    </source>
</evidence>
<keyword evidence="7" id="KW-1133">Transmembrane helix</keyword>
<dbReference type="Gene3D" id="1.10.287.130">
    <property type="match status" value="1"/>
</dbReference>
<dbReference type="InterPro" id="IPR005467">
    <property type="entry name" value="His_kinase_dom"/>
</dbReference>
<comment type="catalytic activity">
    <reaction evidence="1">
        <text>ATP + protein L-histidine = ADP + protein N-phospho-L-histidine.</text>
        <dbReference type="EC" id="2.7.13.3"/>
    </reaction>
</comment>
<dbReference type="InterPro" id="IPR004358">
    <property type="entry name" value="Sig_transdc_His_kin-like_C"/>
</dbReference>
<keyword evidence="7" id="KW-0472">Membrane</keyword>